<keyword evidence="8 13" id="KW-0784">Thiamine biosynthesis</keyword>
<evidence type="ECO:0000256" key="12">
    <source>
        <dbReference type="ARBA" id="ARBA00062692"/>
    </source>
</evidence>
<evidence type="ECO:0000256" key="1">
    <source>
        <dbReference type="ARBA" id="ARBA00002834"/>
    </source>
</evidence>
<evidence type="ECO:0000256" key="6">
    <source>
        <dbReference type="ARBA" id="ARBA00022490"/>
    </source>
</evidence>
<evidence type="ECO:0000256" key="8">
    <source>
        <dbReference type="ARBA" id="ARBA00022977"/>
    </source>
</evidence>
<evidence type="ECO:0000256" key="13">
    <source>
        <dbReference type="HAMAP-Rule" id="MF_00443"/>
    </source>
</evidence>
<evidence type="ECO:0000256" key="2">
    <source>
        <dbReference type="ARBA" id="ARBA00004496"/>
    </source>
</evidence>
<dbReference type="SUPFAM" id="SSF110399">
    <property type="entry name" value="ThiG-like"/>
    <property type="match status" value="1"/>
</dbReference>
<feature type="domain" description="Thiazole synthase ThiG" evidence="14">
    <location>
        <begin position="8"/>
        <end position="251"/>
    </location>
</feature>
<gene>
    <name evidence="13" type="primary">thiG</name>
    <name evidence="15" type="ORF">EAH73_17405</name>
</gene>
<dbReference type="RefSeq" id="WP_140468728.1">
    <property type="nucleotide sequence ID" value="NZ_RCYZ01000008.1"/>
</dbReference>
<dbReference type="FunFam" id="3.20.20.70:FF:000049">
    <property type="entry name" value="Thiazole synthase"/>
    <property type="match status" value="1"/>
</dbReference>
<organism evidence="15 16">
    <name type="scientific">Hymenobacter nivis</name>
    <dbReference type="NCBI Taxonomy" id="1850093"/>
    <lineage>
        <taxon>Bacteria</taxon>
        <taxon>Pseudomonadati</taxon>
        <taxon>Bacteroidota</taxon>
        <taxon>Cytophagia</taxon>
        <taxon>Cytophagales</taxon>
        <taxon>Hymenobacteraceae</taxon>
        <taxon>Hymenobacter</taxon>
    </lineage>
</organism>
<evidence type="ECO:0000313" key="15">
    <source>
        <dbReference type="EMBL" id="TPG62850.1"/>
    </source>
</evidence>
<dbReference type="EMBL" id="RCYZ01000008">
    <property type="protein sequence ID" value="TPG62850.1"/>
    <property type="molecule type" value="Genomic_DNA"/>
</dbReference>
<comment type="similarity">
    <text evidence="11 13">Belongs to the ThiG family.</text>
</comment>
<dbReference type="Pfam" id="PF05690">
    <property type="entry name" value="ThiG"/>
    <property type="match status" value="1"/>
</dbReference>
<evidence type="ECO:0000256" key="9">
    <source>
        <dbReference type="ARBA" id="ARBA00023270"/>
    </source>
</evidence>
<keyword evidence="7 13" id="KW-0808">Transferase</keyword>
<dbReference type="AlphaFoldDB" id="A0A502GNH4"/>
<comment type="pathway">
    <text evidence="3 13">Cofactor biosynthesis; thiamine diphosphate biosynthesis.</text>
</comment>
<feature type="active site" description="Schiff-base intermediate with DXP" evidence="13">
    <location>
        <position position="99"/>
    </location>
</feature>
<dbReference type="GO" id="GO:1990107">
    <property type="term" value="F:thiazole synthase activity"/>
    <property type="evidence" value="ECO:0007669"/>
    <property type="project" value="UniProtKB-EC"/>
</dbReference>
<comment type="function">
    <text evidence="1 13">Catalyzes the rearrangement of 1-deoxy-D-xylulose 5-phosphate (DXP) to produce the thiazole phosphate moiety of thiamine. Sulfur is provided by the thiocarboxylate moiety of the carrier protein ThiS. In vitro, sulfur can be provided by H(2)S.</text>
</comment>
<keyword evidence="6 13" id="KW-0963">Cytoplasm</keyword>
<dbReference type="InterPro" id="IPR033983">
    <property type="entry name" value="Thiazole_synthase_ThiG"/>
</dbReference>
<evidence type="ECO:0000256" key="11">
    <source>
        <dbReference type="ARBA" id="ARBA00060826"/>
    </source>
</evidence>
<evidence type="ECO:0000256" key="3">
    <source>
        <dbReference type="ARBA" id="ARBA00004948"/>
    </source>
</evidence>
<accession>A0A502GNH4</accession>
<evidence type="ECO:0000256" key="5">
    <source>
        <dbReference type="ARBA" id="ARBA00019753"/>
    </source>
</evidence>
<proteinExistence type="inferred from homology"/>
<comment type="subunit">
    <text evidence="12 13">Homotetramer. Forms heterodimers with either ThiH or ThiS.</text>
</comment>
<feature type="binding site" evidence="13">
    <location>
        <begin position="208"/>
        <end position="209"/>
    </location>
    <ligand>
        <name>1-deoxy-D-xylulose 5-phosphate</name>
        <dbReference type="ChEBI" id="CHEBI:57792"/>
    </ligand>
</feature>
<dbReference type="PANTHER" id="PTHR34266">
    <property type="entry name" value="THIAZOLE SYNTHASE"/>
    <property type="match status" value="1"/>
</dbReference>
<dbReference type="Proteomes" id="UP000317646">
    <property type="component" value="Unassembled WGS sequence"/>
</dbReference>
<sequence>MTTQSLVIAGRTFTSRLFTGTGKFSSSALMEEALLASGSELVTVALKRVNVADAEDDILRHLGHSQFSLLPNTSGVRTAKEAVFAAQLAREALETNWLKLEIHPDPKYLLPDPVETLRAAEELVKLGFVVLPYVHADPVLCKRLEEVGAAAVMPLGAPIGSNKGLLTREFLEIIIAQSRVPVVVDAGLGAPSHAAAALEMGADAVLVNTAIAVAGQPVAMARAFRLAVEAGRLAYEARLAAPAAQAVASSPLTAFLD</sequence>
<comment type="catalytic activity">
    <reaction evidence="10 13">
        <text>[ThiS sulfur-carrier protein]-C-terminal-Gly-aminoethanethioate + 2-iminoacetate + 1-deoxy-D-xylulose 5-phosphate = [ThiS sulfur-carrier protein]-C-terminal Gly-Gly + 2-[(2R,5Z)-2-carboxy-4-methylthiazol-5(2H)-ylidene]ethyl phosphate + 2 H2O + H(+)</text>
        <dbReference type="Rhea" id="RHEA:26297"/>
        <dbReference type="Rhea" id="RHEA-COMP:12909"/>
        <dbReference type="Rhea" id="RHEA-COMP:19908"/>
        <dbReference type="ChEBI" id="CHEBI:15377"/>
        <dbReference type="ChEBI" id="CHEBI:15378"/>
        <dbReference type="ChEBI" id="CHEBI:57792"/>
        <dbReference type="ChEBI" id="CHEBI:62899"/>
        <dbReference type="ChEBI" id="CHEBI:77846"/>
        <dbReference type="ChEBI" id="CHEBI:90778"/>
        <dbReference type="ChEBI" id="CHEBI:232372"/>
        <dbReference type="EC" id="2.8.1.10"/>
    </reaction>
</comment>
<evidence type="ECO:0000256" key="10">
    <source>
        <dbReference type="ARBA" id="ARBA00049897"/>
    </source>
</evidence>
<comment type="subcellular location">
    <subcellularLocation>
        <location evidence="2 13">Cytoplasm</location>
    </subcellularLocation>
</comment>
<feature type="binding site" evidence="13">
    <location>
        <position position="160"/>
    </location>
    <ligand>
        <name>1-deoxy-D-xylulose 5-phosphate</name>
        <dbReference type="ChEBI" id="CHEBI:57792"/>
    </ligand>
</feature>
<evidence type="ECO:0000256" key="4">
    <source>
        <dbReference type="ARBA" id="ARBA00011960"/>
    </source>
</evidence>
<evidence type="ECO:0000313" key="16">
    <source>
        <dbReference type="Proteomes" id="UP000317646"/>
    </source>
</evidence>
<dbReference type="GO" id="GO:0009229">
    <property type="term" value="P:thiamine diphosphate biosynthetic process"/>
    <property type="evidence" value="ECO:0007669"/>
    <property type="project" value="UniProtKB-UniRule"/>
</dbReference>
<comment type="caution">
    <text evidence="15">The sequence shown here is derived from an EMBL/GenBank/DDBJ whole genome shotgun (WGS) entry which is preliminary data.</text>
</comment>
<dbReference type="GO" id="GO:0005737">
    <property type="term" value="C:cytoplasm"/>
    <property type="evidence" value="ECO:0007669"/>
    <property type="project" value="UniProtKB-SubCell"/>
</dbReference>
<dbReference type="EC" id="2.8.1.10" evidence="4 13"/>
<dbReference type="HAMAP" id="MF_00443">
    <property type="entry name" value="ThiG"/>
    <property type="match status" value="1"/>
</dbReference>
<dbReference type="InterPro" id="IPR013785">
    <property type="entry name" value="Aldolase_TIM"/>
</dbReference>
<dbReference type="Gene3D" id="3.20.20.70">
    <property type="entry name" value="Aldolase class I"/>
    <property type="match status" value="1"/>
</dbReference>
<evidence type="ECO:0000256" key="7">
    <source>
        <dbReference type="ARBA" id="ARBA00022679"/>
    </source>
</evidence>
<name>A0A502GNH4_9BACT</name>
<dbReference type="InterPro" id="IPR008867">
    <property type="entry name" value="ThiG"/>
</dbReference>
<dbReference type="UniPathway" id="UPA00060"/>
<keyword evidence="16" id="KW-1185">Reference proteome</keyword>
<feature type="binding site" evidence="13">
    <location>
        <begin position="186"/>
        <end position="187"/>
    </location>
    <ligand>
        <name>1-deoxy-D-xylulose 5-phosphate</name>
        <dbReference type="ChEBI" id="CHEBI:57792"/>
    </ligand>
</feature>
<dbReference type="OrthoDB" id="9805935at2"/>
<dbReference type="CDD" id="cd04728">
    <property type="entry name" value="ThiG"/>
    <property type="match status" value="1"/>
</dbReference>
<reference evidence="15 16" key="1">
    <citation type="journal article" date="2019" name="Environ. Microbiol.">
        <title>Species interactions and distinct microbial communities in high Arctic permafrost affected cryosols are associated with the CH4 and CO2 gas fluxes.</title>
        <authorList>
            <person name="Altshuler I."/>
            <person name="Hamel J."/>
            <person name="Turney S."/>
            <person name="Magnuson E."/>
            <person name="Levesque R."/>
            <person name="Greer C."/>
            <person name="Whyte L.G."/>
        </authorList>
    </citation>
    <scope>NUCLEOTIDE SEQUENCE [LARGE SCALE GENOMIC DNA]</scope>
    <source>
        <strain evidence="15 16">S9.2P</strain>
    </source>
</reference>
<protein>
    <recommendedName>
        <fullName evidence="5 13">Thiazole synthase</fullName>
        <ecNumber evidence="4 13">2.8.1.10</ecNumber>
    </recommendedName>
</protein>
<keyword evidence="9 13" id="KW-0704">Schiff base</keyword>
<dbReference type="PANTHER" id="PTHR34266:SF2">
    <property type="entry name" value="THIAZOLE SYNTHASE"/>
    <property type="match status" value="1"/>
</dbReference>
<evidence type="ECO:0000259" key="14">
    <source>
        <dbReference type="Pfam" id="PF05690"/>
    </source>
</evidence>